<feature type="compositionally biased region" description="Polar residues" evidence="1">
    <location>
        <begin position="976"/>
        <end position="992"/>
    </location>
</feature>
<organism evidence="2 3">
    <name type="scientific">Cottoperca gobio</name>
    <name type="common">Frogmouth</name>
    <name type="synonym">Aphritis gobio</name>
    <dbReference type="NCBI Taxonomy" id="56716"/>
    <lineage>
        <taxon>Eukaryota</taxon>
        <taxon>Metazoa</taxon>
        <taxon>Chordata</taxon>
        <taxon>Craniata</taxon>
        <taxon>Vertebrata</taxon>
        <taxon>Euteleostomi</taxon>
        <taxon>Actinopterygii</taxon>
        <taxon>Neopterygii</taxon>
        <taxon>Teleostei</taxon>
        <taxon>Neoteleostei</taxon>
        <taxon>Acanthomorphata</taxon>
        <taxon>Eupercaria</taxon>
        <taxon>Perciformes</taxon>
        <taxon>Notothenioidei</taxon>
        <taxon>Bovichtidae</taxon>
        <taxon>Cottoperca</taxon>
    </lineage>
</organism>
<feature type="compositionally biased region" description="Basic and acidic residues" evidence="1">
    <location>
        <begin position="387"/>
        <end position="408"/>
    </location>
</feature>
<feature type="region of interest" description="Disordered" evidence="1">
    <location>
        <begin position="1367"/>
        <end position="1419"/>
    </location>
</feature>
<feature type="compositionally biased region" description="Polar residues" evidence="1">
    <location>
        <begin position="1494"/>
        <end position="1506"/>
    </location>
</feature>
<dbReference type="Proteomes" id="UP000504630">
    <property type="component" value="Chromosome 22"/>
</dbReference>
<evidence type="ECO:0000313" key="3">
    <source>
        <dbReference type="RefSeq" id="XP_029316176.1"/>
    </source>
</evidence>
<feature type="region of interest" description="Disordered" evidence="1">
    <location>
        <begin position="1567"/>
        <end position="1588"/>
    </location>
</feature>
<reference evidence="3" key="1">
    <citation type="submission" date="2025-08" db="UniProtKB">
        <authorList>
            <consortium name="RefSeq"/>
        </authorList>
    </citation>
    <scope>IDENTIFICATION</scope>
</reference>
<feature type="compositionally biased region" description="Low complexity" evidence="1">
    <location>
        <begin position="1369"/>
        <end position="1379"/>
    </location>
</feature>
<dbReference type="KEGG" id="cgob:115027190"/>
<feature type="compositionally biased region" description="Low complexity" evidence="1">
    <location>
        <begin position="906"/>
        <end position="915"/>
    </location>
</feature>
<feature type="compositionally biased region" description="Polar residues" evidence="1">
    <location>
        <begin position="1272"/>
        <end position="1294"/>
    </location>
</feature>
<feature type="compositionally biased region" description="Polar residues" evidence="1">
    <location>
        <begin position="718"/>
        <end position="733"/>
    </location>
</feature>
<feature type="compositionally biased region" description="Basic and acidic residues" evidence="1">
    <location>
        <begin position="1308"/>
        <end position="1324"/>
    </location>
</feature>
<feature type="region of interest" description="Disordered" evidence="1">
    <location>
        <begin position="1456"/>
        <end position="1524"/>
    </location>
</feature>
<feature type="region of interest" description="Disordered" evidence="1">
    <location>
        <begin position="373"/>
        <end position="422"/>
    </location>
</feature>
<protein>
    <submittedName>
        <fullName evidence="3">Uncharacterized protein LOC115027190 isoform X1</fullName>
    </submittedName>
</protein>
<keyword evidence="2" id="KW-1185">Reference proteome</keyword>
<sequence length="1588" mass="173743">MLGPPSDAADSPRITRDSPPFQRKILFRGEERSSSSPSPTSMNQSGFRSYSSTSTSTEAVNVTVQEHSLEVSRGTSETFDFQESQVLTTPDEALKRLACGVEQSEGQVEHIRKAVIDTPDYSSIQSPASLVTLDRTACVSPTEIQYTKQAAQVKKVFTDLPDMVAADTTMSSDTETCASGCQSVMHRSTSPTNQGRELSKMSDAASAFKPSTEDEVLDGATEKLKNIQQYDFGNTKCISFTADIMLAEAETKGTEQYIALQQELVKSACKYSRKRIKDKQDAFMGNLKIPKRSNGRELVTFCSAPVGSQEDIWPDGNNNTSDSKGEQSAAEADSPGFDSVCIDGSVIQDTGASEVLPVSDPLSRKLGRILEDSECADKSPQSGTSAGEREVVEKEDVTMKEVAAETKGGESQVDNPRKHQERRKHICKSDAICSAIDLRISEVVKEHMRLSLIGSGDDRKSRSQSMNALSHSACHFGCNSDGNRWTERELRDKISDKGKEGAILDERSSLERKTCENVGDNKEHLASDLPAELRTSHERNMVKSTEVTQKIDQAHNFSVVTPNKPIIDHSVFKKSSAKNNNFQSNLSINGDHRESEHSCNPTLQPISLSSMTDSSIDSQGNAVEKDALCPEMNDSGKQKVTSHLIPVISDAYLNKMDTRSSLIVNPAFHQITHEASSAMGDSKENCGCNHVKDVSMRATSSIEDKDGYLYKRNSQRTIQQHFKNNPDTSGTKKLSSDRRHSSQNTPTVENASMKGLAVSPVRDGNGETFNTTGGKPCVTAEDDSSCPQTPANNLSQTCVVNMNYNNKCQNVSNSLCKQDCVMKNDKETLTPKMFAESKYEVSISGSMQPQHKIPQAIAVRNTSCYGAAMSKQVELNTPGDTQDHSALMSKKAKSKRFRKTKIQTHPSSSSESSPKTSDEDEEGDKSTRVHHSRLSSKLVKLGAPSNGKQEVRQGRSKDADISTPVSASKSKMKTCSAGTQSTSDVKVSRDNTQQRFSLPPQAMSQRTNVEKSIPCAKKSEPQQDSPMHFASSDINPFVHQWQGDDSDQHCYKNPAFGSAADLSCTSPLLNSAEKRITRCCSVDNGLNGQNSPFYSHLSTYATNKGLSSTLSSMEDYKEQGDKTTRQQASVDIHDHIANLTVSGSSSSNDVPAGFGNNSTQVDEIMYLYSSEQESQASKAQAQRRRTCEHGTQTERGLQTVIISNGAPKRRERHKRSNTDEPVKTKVDIKESPTWASMETMSAHISKLIDSTSDLLGDVQGMRTGEALKSSPRRSVNSYSESNDSTQRDCSTQTAADVAIQTERSSAAAEKEVTAHKTPSERSKSHEVNVIVKVIGSEVVSVSQDKNVHCAVKSTDEKMQSMPDLSFNTSAAAQRSASQSEDVHLKMPFSKTAGECQRRVRSVSSRSSMQSTPEAMCHKGVAISEVSRRSSKNGWQENHSPSLRIDPLLSLKKRATYTDRASSPIRTVGTKLRMKQKGNQSTLNKQRSSEKDNRTVSSGKQSACTTVSEDDQMPRRDCEVSSRTSESVSLEKVSEIISSSPKGSDKCSISVSSSLDYKDSTWQMTSQQWKTSASTKTMQKPPLSHIETD</sequence>
<dbReference type="OrthoDB" id="3176171at2759"/>
<feature type="region of interest" description="Disordered" evidence="1">
    <location>
        <begin position="309"/>
        <end position="335"/>
    </location>
</feature>
<evidence type="ECO:0000313" key="2">
    <source>
        <dbReference type="Proteomes" id="UP000504630"/>
    </source>
</evidence>
<feature type="compositionally biased region" description="Polar residues" evidence="1">
    <location>
        <begin position="1567"/>
        <end position="1577"/>
    </location>
</feature>
<dbReference type="GeneID" id="115027190"/>
<proteinExistence type="predicted"/>
<feature type="compositionally biased region" description="Basic and acidic residues" evidence="1">
    <location>
        <begin position="949"/>
        <end position="960"/>
    </location>
</feature>
<feature type="compositionally biased region" description="Polar residues" evidence="1">
    <location>
        <begin position="1476"/>
        <end position="1485"/>
    </location>
</feature>
<feature type="compositionally biased region" description="Basic and acidic residues" evidence="1">
    <location>
        <begin position="1216"/>
        <end position="1226"/>
    </location>
</feature>
<dbReference type="PANTHER" id="PTHR47117">
    <property type="entry name" value="STAR-RELATED LIPID TRANSFER PROTEIN 9"/>
    <property type="match status" value="1"/>
</dbReference>
<evidence type="ECO:0000256" key="1">
    <source>
        <dbReference type="SAM" id="MobiDB-lite"/>
    </source>
</evidence>
<feature type="compositionally biased region" description="Basic residues" evidence="1">
    <location>
        <begin position="890"/>
        <end position="902"/>
    </location>
</feature>
<accession>A0A6J2S0R6</accession>
<name>A0A6J2S0R6_COTGO</name>
<feature type="region of interest" description="Disordered" evidence="1">
    <location>
        <begin position="875"/>
        <end position="992"/>
    </location>
</feature>
<dbReference type="RefSeq" id="XP_029316176.1">
    <property type="nucleotide sequence ID" value="XM_029460316.1"/>
</dbReference>
<dbReference type="PANTHER" id="PTHR47117:SF5">
    <property type="entry name" value="KINESIN-LIKE PROTEIN KIF14"/>
    <property type="match status" value="1"/>
</dbReference>
<dbReference type="InParanoid" id="A0A6J2S0R6"/>
<feature type="region of interest" description="Disordered" evidence="1">
    <location>
        <begin position="1"/>
        <end position="59"/>
    </location>
</feature>
<gene>
    <name evidence="3" type="primary">LOC115027190</name>
</gene>
<feature type="region of interest" description="Disordered" evidence="1">
    <location>
        <begin position="1262"/>
        <end position="1324"/>
    </location>
</feature>
<feature type="region of interest" description="Disordered" evidence="1">
    <location>
        <begin position="718"/>
        <end position="784"/>
    </location>
</feature>
<feature type="region of interest" description="Disordered" evidence="1">
    <location>
        <begin position="1201"/>
        <end position="1226"/>
    </location>
</feature>